<feature type="region of interest" description="Disordered" evidence="1">
    <location>
        <begin position="381"/>
        <end position="458"/>
    </location>
</feature>
<feature type="compositionally biased region" description="Low complexity" evidence="1">
    <location>
        <begin position="218"/>
        <end position="288"/>
    </location>
</feature>
<organism evidence="3 4">
    <name type="scientific">Mycena metata</name>
    <dbReference type="NCBI Taxonomy" id="1033252"/>
    <lineage>
        <taxon>Eukaryota</taxon>
        <taxon>Fungi</taxon>
        <taxon>Dikarya</taxon>
        <taxon>Basidiomycota</taxon>
        <taxon>Agaricomycotina</taxon>
        <taxon>Agaricomycetes</taxon>
        <taxon>Agaricomycetidae</taxon>
        <taxon>Agaricales</taxon>
        <taxon>Marasmiineae</taxon>
        <taxon>Mycenaceae</taxon>
        <taxon>Mycena</taxon>
    </lineage>
</organism>
<name>A0AAD7N7Z5_9AGAR</name>
<dbReference type="AlphaFoldDB" id="A0AAD7N7Z5"/>
<dbReference type="EMBL" id="JARKIB010000073">
    <property type="protein sequence ID" value="KAJ7748344.1"/>
    <property type="molecule type" value="Genomic_DNA"/>
</dbReference>
<comment type="caution">
    <text evidence="3">The sequence shown here is derived from an EMBL/GenBank/DDBJ whole genome shotgun (WGS) entry which is preliminary data.</text>
</comment>
<feature type="transmembrane region" description="Helical" evidence="2">
    <location>
        <begin position="299"/>
        <end position="319"/>
    </location>
</feature>
<proteinExistence type="predicted"/>
<reference evidence="3" key="1">
    <citation type="submission" date="2023-03" db="EMBL/GenBank/DDBJ databases">
        <title>Massive genome expansion in bonnet fungi (Mycena s.s.) driven by repeated elements and novel gene families across ecological guilds.</title>
        <authorList>
            <consortium name="Lawrence Berkeley National Laboratory"/>
            <person name="Harder C.B."/>
            <person name="Miyauchi S."/>
            <person name="Viragh M."/>
            <person name="Kuo A."/>
            <person name="Thoen E."/>
            <person name="Andreopoulos B."/>
            <person name="Lu D."/>
            <person name="Skrede I."/>
            <person name="Drula E."/>
            <person name="Henrissat B."/>
            <person name="Morin E."/>
            <person name="Kohler A."/>
            <person name="Barry K."/>
            <person name="LaButti K."/>
            <person name="Morin E."/>
            <person name="Salamov A."/>
            <person name="Lipzen A."/>
            <person name="Mereny Z."/>
            <person name="Hegedus B."/>
            <person name="Baldrian P."/>
            <person name="Stursova M."/>
            <person name="Weitz H."/>
            <person name="Taylor A."/>
            <person name="Grigoriev I.V."/>
            <person name="Nagy L.G."/>
            <person name="Martin F."/>
            <person name="Kauserud H."/>
        </authorList>
    </citation>
    <scope>NUCLEOTIDE SEQUENCE</scope>
    <source>
        <strain evidence="3">CBHHK182m</strain>
    </source>
</reference>
<feature type="region of interest" description="Disordered" evidence="1">
    <location>
        <begin position="179"/>
        <end position="288"/>
    </location>
</feature>
<evidence type="ECO:0000313" key="3">
    <source>
        <dbReference type="EMBL" id="KAJ7748344.1"/>
    </source>
</evidence>
<gene>
    <name evidence="3" type="ORF">B0H16DRAFT_905564</name>
</gene>
<keyword evidence="2" id="KW-0472">Membrane</keyword>
<feature type="compositionally biased region" description="Pro residues" evidence="1">
    <location>
        <begin position="187"/>
        <end position="196"/>
    </location>
</feature>
<keyword evidence="2" id="KW-0812">Transmembrane</keyword>
<keyword evidence="4" id="KW-1185">Reference proteome</keyword>
<dbReference type="Proteomes" id="UP001215598">
    <property type="component" value="Unassembled WGS sequence"/>
</dbReference>
<keyword evidence="2" id="KW-1133">Transmembrane helix</keyword>
<accession>A0AAD7N7Z5</accession>
<evidence type="ECO:0000256" key="2">
    <source>
        <dbReference type="SAM" id="Phobius"/>
    </source>
</evidence>
<feature type="region of interest" description="Disordered" evidence="1">
    <location>
        <begin position="69"/>
        <end position="108"/>
    </location>
</feature>
<evidence type="ECO:0000256" key="1">
    <source>
        <dbReference type="SAM" id="MobiDB-lite"/>
    </source>
</evidence>
<sequence length="458" mass="46588">MRSLFTLFTIRFCSSSGKHAARGARHKHASGSSSTIAGKLAILSPRALGAPGDSVTVSASDVALLLASTSTPTSTPTPTSPPPASSGPTLGSGGPDFPPSAPPSLDTPTLIAPISFSANSFLNDAANSIPLSQSAPSPAASPIHQKLAQFDDDPERPQSTSSCVDLDCLLSSILSTLTVPSDSASQPPLPPPPPTTSPGAGGSGAPASAPSFIPTPVPSSSSLTGTSSTAHSSPSSLSSLSFPVPTASPSASSRSPSINDSIPATTTSAPSAATSSAAPTTVSSPAAGATIHSRSNHTAFVLIGILIPLLVIALAISIYRWRRRRRGSGAVVGNSPAIEESGRELDTAAPNGVISGPMESPHSEFQGEKQPEWPRYSIPAIPVSDDQARESPNSELQREKQPEWPLYSVPVIPVSEDHSATPDAPSFRPPSPTSSSASTFGEPLPPYSRPLPRAPLPS</sequence>
<feature type="compositionally biased region" description="Pro residues" evidence="1">
    <location>
        <begin position="443"/>
        <end position="458"/>
    </location>
</feature>
<evidence type="ECO:0000313" key="4">
    <source>
        <dbReference type="Proteomes" id="UP001215598"/>
    </source>
</evidence>
<protein>
    <submittedName>
        <fullName evidence="3">Uncharacterized protein</fullName>
    </submittedName>
</protein>